<accession>A0A2V1DQD8</accession>
<evidence type="ECO:0000313" key="3">
    <source>
        <dbReference type="Proteomes" id="UP000244855"/>
    </source>
</evidence>
<gene>
    <name evidence="2" type="ORF">DM02DRAFT_400771</name>
</gene>
<reference evidence="2 3" key="1">
    <citation type="journal article" date="2018" name="Sci. Rep.">
        <title>Comparative genomics provides insights into the lifestyle and reveals functional heterogeneity of dark septate endophytic fungi.</title>
        <authorList>
            <person name="Knapp D.G."/>
            <person name="Nemeth J.B."/>
            <person name="Barry K."/>
            <person name="Hainaut M."/>
            <person name="Henrissat B."/>
            <person name="Johnson J."/>
            <person name="Kuo A."/>
            <person name="Lim J.H.P."/>
            <person name="Lipzen A."/>
            <person name="Nolan M."/>
            <person name="Ohm R.A."/>
            <person name="Tamas L."/>
            <person name="Grigoriev I.V."/>
            <person name="Spatafora J.W."/>
            <person name="Nagy L.G."/>
            <person name="Kovacs G.M."/>
        </authorList>
    </citation>
    <scope>NUCLEOTIDE SEQUENCE [LARGE SCALE GENOMIC DNA]</scope>
    <source>
        <strain evidence="2 3">DSE2036</strain>
    </source>
</reference>
<feature type="compositionally biased region" description="Polar residues" evidence="1">
    <location>
        <begin position="199"/>
        <end position="210"/>
    </location>
</feature>
<proteinExistence type="predicted"/>
<evidence type="ECO:0000313" key="2">
    <source>
        <dbReference type="EMBL" id="PVI00196.1"/>
    </source>
</evidence>
<dbReference type="Proteomes" id="UP000244855">
    <property type="component" value="Unassembled WGS sequence"/>
</dbReference>
<dbReference type="EMBL" id="KZ805377">
    <property type="protein sequence ID" value="PVI00196.1"/>
    <property type="molecule type" value="Genomic_DNA"/>
</dbReference>
<organism evidence="2 3">
    <name type="scientific">Periconia macrospinosa</name>
    <dbReference type="NCBI Taxonomy" id="97972"/>
    <lineage>
        <taxon>Eukaryota</taxon>
        <taxon>Fungi</taxon>
        <taxon>Dikarya</taxon>
        <taxon>Ascomycota</taxon>
        <taxon>Pezizomycotina</taxon>
        <taxon>Dothideomycetes</taxon>
        <taxon>Pleosporomycetidae</taxon>
        <taxon>Pleosporales</taxon>
        <taxon>Massarineae</taxon>
        <taxon>Periconiaceae</taxon>
        <taxon>Periconia</taxon>
    </lineage>
</organism>
<feature type="region of interest" description="Disordered" evidence="1">
    <location>
        <begin position="172"/>
        <end position="210"/>
    </location>
</feature>
<protein>
    <submittedName>
        <fullName evidence="2">Uncharacterized protein</fullName>
    </submittedName>
</protein>
<sequence length="210" mass="24035">MRMRRQRHSRCPILALQRPLLGHFRTARQLRRSLESLVSASKHSSYYFRELDTRWRELHLAAVGEACEFSEEEKLSCFRLRPVQTKQGKAMEAAYQMVMAHDEYVQGTRGTLSSIPLKPQQNRPVIAWYKYERRDKMIAFARPQAPKENRPCGSILALAFVMGKGVREKGLVASSPLTPSRRVGDGMRNNNVDHAGTPPTLSSRNSRQIK</sequence>
<name>A0A2V1DQD8_9PLEO</name>
<keyword evidence="3" id="KW-1185">Reference proteome</keyword>
<evidence type="ECO:0000256" key="1">
    <source>
        <dbReference type="SAM" id="MobiDB-lite"/>
    </source>
</evidence>
<dbReference type="AlphaFoldDB" id="A0A2V1DQD8"/>